<sequence>MEASTVNLSDDERPNVYASVITTLIIALAVFAMRVHSRYLTRCSWIASDYFTLAGLLCSWLVAGLIFYVVHLGVGRHSQLIYSLPLTEVLSIYRNGRIARVVITVFYGVGMGFIKVSVLALYRNIFPSRFIKVGVMILGVLSVAWAVSLVLVAIFSCNPINGQWDYGVPATCIDLRAWYIGNGVINIVTDIMILSLPIREVSRLLVDKQTRIFLLGIFLTGAFVSIACAVRLYYSTQVDLSDESWTYTGMSIWTAVEINGGVISACLPIVRPTILHLTPAPIKKALSVLTGSSSSSETPPVHMGRNPKINTFGSRSSGSRPRWDRFHHLENFTNDELELIGNSTTKTNIYSTP</sequence>
<evidence type="ECO:0000313" key="1">
    <source>
        <dbReference type="EMBL" id="KAI6080260.1"/>
    </source>
</evidence>
<evidence type="ECO:0000313" key="2">
    <source>
        <dbReference type="Proteomes" id="UP001497680"/>
    </source>
</evidence>
<comment type="caution">
    <text evidence="1">The sequence shown here is derived from an EMBL/GenBank/DDBJ whole genome shotgun (WGS) entry which is preliminary data.</text>
</comment>
<reference evidence="1 2" key="1">
    <citation type="journal article" date="2022" name="New Phytol.">
        <title>Ecological generalism drives hyperdiversity of secondary metabolite gene clusters in xylarialean endophytes.</title>
        <authorList>
            <person name="Franco M.E.E."/>
            <person name="Wisecaver J.H."/>
            <person name="Arnold A.E."/>
            <person name="Ju Y.M."/>
            <person name="Slot J.C."/>
            <person name="Ahrendt S."/>
            <person name="Moore L.P."/>
            <person name="Eastman K.E."/>
            <person name="Scott K."/>
            <person name="Konkel Z."/>
            <person name="Mondo S.J."/>
            <person name="Kuo A."/>
            <person name="Hayes R.D."/>
            <person name="Haridas S."/>
            <person name="Andreopoulos B."/>
            <person name="Riley R."/>
            <person name="LaButti K."/>
            <person name="Pangilinan J."/>
            <person name="Lipzen A."/>
            <person name="Amirebrahimi M."/>
            <person name="Yan J."/>
            <person name="Adam C."/>
            <person name="Keymanesh K."/>
            <person name="Ng V."/>
            <person name="Louie K."/>
            <person name="Northen T."/>
            <person name="Drula E."/>
            <person name="Henrissat B."/>
            <person name="Hsieh H.M."/>
            <person name="Youens-Clark K."/>
            <person name="Lutzoni F."/>
            <person name="Miadlikowska J."/>
            <person name="Eastwood D.C."/>
            <person name="Hamelin R.C."/>
            <person name="Grigoriev I.V."/>
            <person name="U'Ren J.M."/>
        </authorList>
    </citation>
    <scope>NUCLEOTIDE SEQUENCE [LARGE SCALE GENOMIC DNA]</scope>
    <source>
        <strain evidence="1 2">ER1909</strain>
    </source>
</reference>
<dbReference type="Proteomes" id="UP001497680">
    <property type="component" value="Unassembled WGS sequence"/>
</dbReference>
<keyword evidence="2" id="KW-1185">Reference proteome</keyword>
<name>A0ACC0CIQ7_9PEZI</name>
<dbReference type="EMBL" id="MU394462">
    <property type="protein sequence ID" value="KAI6080260.1"/>
    <property type="molecule type" value="Genomic_DNA"/>
</dbReference>
<gene>
    <name evidence="1" type="ORF">F4821DRAFT_266065</name>
</gene>
<organism evidence="1 2">
    <name type="scientific">Hypoxylon rubiginosum</name>
    <dbReference type="NCBI Taxonomy" id="110542"/>
    <lineage>
        <taxon>Eukaryota</taxon>
        <taxon>Fungi</taxon>
        <taxon>Dikarya</taxon>
        <taxon>Ascomycota</taxon>
        <taxon>Pezizomycotina</taxon>
        <taxon>Sordariomycetes</taxon>
        <taxon>Xylariomycetidae</taxon>
        <taxon>Xylariales</taxon>
        <taxon>Hypoxylaceae</taxon>
        <taxon>Hypoxylon</taxon>
    </lineage>
</organism>
<proteinExistence type="predicted"/>
<protein>
    <submittedName>
        <fullName evidence="1">Uncharacterized protein</fullName>
    </submittedName>
</protein>
<accession>A0ACC0CIQ7</accession>